<dbReference type="OrthoDB" id="665849at2"/>
<keyword evidence="2" id="KW-0805">Transcription regulation</keyword>
<feature type="domain" description="RNA polymerase sigma factor 70 region 4 type 2" evidence="6">
    <location>
        <begin position="118"/>
        <end position="169"/>
    </location>
</feature>
<reference evidence="8" key="1">
    <citation type="submission" date="2016-10" db="EMBL/GenBank/DDBJ databases">
        <authorList>
            <person name="Varghese N."/>
            <person name="Submissions S."/>
        </authorList>
    </citation>
    <scope>NUCLEOTIDE SEQUENCE [LARGE SCALE GENOMIC DNA]</scope>
    <source>
        <strain evidence="8">DSM 3695</strain>
    </source>
</reference>
<dbReference type="Pfam" id="PF08281">
    <property type="entry name" value="Sigma70_r4_2"/>
    <property type="match status" value="1"/>
</dbReference>
<dbReference type="Gene3D" id="1.10.10.10">
    <property type="entry name" value="Winged helix-like DNA-binding domain superfamily/Winged helix DNA-binding domain"/>
    <property type="match status" value="1"/>
</dbReference>
<feature type="domain" description="RNA polymerase sigma-70 region 2" evidence="5">
    <location>
        <begin position="39"/>
        <end position="85"/>
    </location>
</feature>
<gene>
    <name evidence="7" type="ORF">SAMN04488122_2679</name>
</gene>
<dbReference type="SUPFAM" id="SSF88946">
    <property type="entry name" value="Sigma2 domain of RNA polymerase sigma factors"/>
    <property type="match status" value="1"/>
</dbReference>
<dbReference type="InterPro" id="IPR013324">
    <property type="entry name" value="RNA_pol_sigma_r3/r4-like"/>
</dbReference>
<keyword evidence="4" id="KW-0804">Transcription</keyword>
<dbReference type="InterPro" id="IPR013325">
    <property type="entry name" value="RNA_pol_sigma_r2"/>
</dbReference>
<proteinExistence type="inferred from homology"/>
<dbReference type="InterPro" id="IPR039425">
    <property type="entry name" value="RNA_pol_sigma-70-like"/>
</dbReference>
<comment type="similarity">
    <text evidence="1">Belongs to the sigma-70 factor family. ECF subfamily.</text>
</comment>
<evidence type="ECO:0000256" key="1">
    <source>
        <dbReference type="ARBA" id="ARBA00010641"/>
    </source>
</evidence>
<dbReference type="GO" id="GO:0016987">
    <property type="term" value="F:sigma factor activity"/>
    <property type="evidence" value="ECO:0007669"/>
    <property type="project" value="UniProtKB-KW"/>
</dbReference>
<dbReference type="PANTHER" id="PTHR43133">
    <property type="entry name" value="RNA POLYMERASE ECF-TYPE SIGMA FACTO"/>
    <property type="match status" value="1"/>
</dbReference>
<dbReference type="STRING" id="29529.SAMN04488122_2679"/>
<evidence type="ECO:0000256" key="4">
    <source>
        <dbReference type="ARBA" id="ARBA00023163"/>
    </source>
</evidence>
<keyword evidence="3" id="KW-0731">Sigma factor</keyword>
<sequence length="196" mass="22957">MRSDGDLLQLIQRDDTAAFESIYDKYWQALYLKACQRVDKDEAKDIVQEVMITLWRRRNEIRVTQEGDLGRYLFTAIRYRVISHYAFSAAEIKKAGFFDTFDDYIATDTLETKELKASIETEIGKLPTRMQQIFRLSREDDYTIADIAKTLNISEQTVKNQLTDALKRLRTSLKASSTGDWTLVLIYLFFQFPHQQ</sequence>
<evidence type="ECO:0000259" key="6">
    <source>
        <dbReference type="Pfam" id="PF08281"/>
    </source>
</evidence>
<protein>
    <submittedName>
        <fullName evidence="7">RNA polymerase sigma-70 factor, ECF subfamily</fullName>
    </submittedName>
</protein>
<dbReference type="InterPro" id="IPR007627">
    <property type="entry name" value="RNA_pol_sigma70_r2"/>
</dbReference>
<dbReference type="InterPro" id="IPR014284">
    <property type="entry name" value="RNA_pol_sigma-70_dom"/>
</dbReference>
<dbReference type="GO" id="GO:0006352">
    <property type="term" value="P:DNA-templated transcription initiation"/>
    <property type="evidence" value="ECO:0007669"/>
    <property type="project" value="InterPro"/>
</dbReference>
<dbReference type="Proteomes" id="UP000199310">
    <property type="component" value="Unassembled WGS sequence"/>
</dbReference>
<evidence type="ECO:0000313" key="7">
    <source>
        <dbReference type="EMBL" id="SEW38945.1"/>
    </source>
</evidence>
<evidence type="ECO:0000259" key="5">
    <source>
        <dbReference type="Pfam" id="PF04542"/>
    </source>
</evidence>
<dbReference type="Pfam" id="PF04542">
    <property type="entry name" value="Sigma70_r2"/>
    <property type="match status" value="1"/>
</dbReference>
<dbReference type="SUPFAM" id="SSF88659">
    <property type="entry name" value="Sigma3 and sigma4 domains of RNA polymerase sigma factors"/>
    <property type="match status" value="1"/>
</dbReference>
<dbReference type="InterPro" id="IPR013249">
    <property type="entry name" value="RNA_pol_sigma70_r4_t2"/>
</dbReference>
<dbReference type="Gene3D" id="1.10.1740.10">
    <property type="match status" value="1"/>
</dbReference>
<evidence type="ECO:0000313" key="8">
    <source>
        <dbReference type="Proteomes" id="UP000199310"/>
    </source>
</evidence>
<dbReference type="PANTHER" id="PTHR43133:SF46">
    <property type="entry name" value="RNA POLYMERASE SIGMA-70 FACTOR ECF SUBFAMILY"/>
    <property type="match status" value="1"/>
</dbReference>
<name>A0A1I0RFD2_9BACT</name>
<evidence type="ECO:0000256" key="2">
    <source>
        <dbReference type="ARBA" id="ARBA00023015"/>
    </source>
</evidence>
<accession>A0A1I0RFD2</accession>
<evidence type="ECO:0000256" key="3">
    <source>
        <dbReference type="ARBA" id="ARBA00023082"/>
    </source>
</evidence>
<dbReference type="RefSeq" id="WP_089895438.1">
    <property type="nucleotide sequence ID" value="NZ_FOJG01000001.1"/>
</dbReference>
<keyword evidence="8" id="KW-1185">Reference proteome</keyword>
<dbReference type="AlphaFoldDB" id="A0A1I0RFD2"/>
<dbReference type="CDD" id="cd06171">
    <property type="entry name" value="Sigma70_r4"/>
    <property type="match status" value="1"/>
</dbReference>
<dbReference type="NCBIfam" id="TIGR02937">
    <property type="entry name" value="sigma70-ECF"/>
    <property type="match status" value="1"/>
</dbReference>
<dbReference type="InterPro" id="IPR036388">
    <property type="entry name" value="WH-like_DNA-bd_sf"/>
</dbReference>
<dbReference type="GO" id="GO:0003677">
    <property type="term" value="F:DNA binding"/>
    <property type="evidence" value="ECO:0007669"/>
    <property type="project" value="InterPro"/>
</dbReference>
<organism evidence="7 8">
    <name type="scientific">Chitinophaga arvensicola</name>
    <dbReference type="NCBI Taxonomy" id="29529"/>
    <lineage>
        <taxon>Bacteria</taxon>
        <taxon>Pseudomonadati</taxon>
        <taxon>Bacteroidota</taxon>
        <taxon>Chitinophagia</taxon>
        <taxon>Chitinophagales</taxon>
        <taxon>Chitinophagaceae</taxon>
        <taxon>Chitinophaga</taxon>
    </lineage>
</organism>
<dbReference type="EMBL" id="FOJG01000001">
    <property type="protein sequence ID" value="SEW38945.1"/>
    <property type="molecule type" value="Genomic_DNA"/>
</dbReference>